<organism evidence="7 8">
    <name type="scientific">Prauserella shujinwangii</name>
    <dbReference type="NCBI Taxonomy" id="1453103"/>
    <lineage>
        <taxon>Bacteria</taxon>
        <taxon>Bacillati</taxon>
        <taxon>Actinomycetota</taxon>
        <taxon>Actinomycetes</taxon>
        <taxon>Pseudonocardiales</taxon>
        <taxon>Pseudonocardiaceae</taxon>
        <taxon>Prauserella</taxon>
    </lineage>
</organism>
<comment type="cofactor">
    <cofactor evidence="4">
        <name>Fe(2+)</name>
        <dbReference type="ChEBI" id="CHEBI:29033"/>
    </cofactor>
</comment>
<evidence type="ECO:0000259" key="5">
    <source>
        <dbReference type="Pfam" id="PF03781"/>
    </source>
</evidence>
<comment type="similarity">
    <text evidence="4">Belongs to the EgtB family.</text>
</comment>
<comment type="catalytic activity">
    <reaction evidence="4">
        <text>gamma-L-glutamyl-L-cysteine + hercynine + O2 = gamma-L-glutamyl-hercynylcysteine S-oxide + H2O</text>
        <dbReference type="Rhea" id="RHEA:42672"/>
        <dbReference type="ChEBI" id="CHEBI:15377"/>
        <dbReference type="ChEBI" id="CHEBI:15379"/>
        <dbReference type="ChEBI" id="CHEBI:15781"/>
        <dbReference type="ChEBI" id="CHEBI:58173"/>
        <dbReference type="ChEBI" id="CHEBI:82703"/>
        <dbReference type="EC" id="1.14.99.50"/>
    </reaction>
</comment>
<dbReference type="InterPro" id="IPR017806">
    <property type="entry name" value="EgtB"/>
</dbReference>
<dbReference type="Pfam" id="PF03781">
    <property type="entry name" value="FGE-sulfatase"/>
    <property type="match status" value="1"/>
</dbReference>
<keyword evidence="8" id="KW-1185">Reference proteome</keyword>
<dbReference type="InterPro" id="IPR034660">
    <property type="entry name" value="DinB/YfiT-like"/>
</dbReference>
<feature type="binding site" evidence="4">
    <location>
        <position position="434"/>
    </location>
    <ligand>
        <name>gamma-L-glutamyl-L-cysteine</name>
        <dbReference type="ChEBI" id="CHEBI:58173"/>
    </ligand>
</feature>
<evidence type="ECO:0000256" key="1">
    <source>
        <dbReference type="ARBA" id="ARBA00023002"/>
    </source>
</evidence>
<dbReference type="Pfam" id="PF12867">
    <property type="entry name" value="DinB_2"/>
    <property type="match status" value="1"/>
</dbReference>
<dbReference type="Proteomes" id="UP000238362">
    <property type="component" value="Unassembled WGS sequence"/>
</dbReference>
<feature type="binding site" evidence="4">
    <location>
        <position position="156"/>
    </location>
    <ligand>
        <name>Fe cation</name>
        <dbReference type="ChEBI" id="CHEBI:24875"/>
    </ligand>
</feature>
<comment type="pathway">
    <text evidence="3 4">Amino-acid biosynthesis; ergothioneine biosynthesis.</text>
</comment>
<feature type="binding site" evidence="4">
    <location>
        <position position="160"/>
    </location>
    <ligand>
        <name>Fe cation</name>
        <dbReference type="ChEBI" id="CHEBI:24875"/>
    </ligand>
</feature>
<dbReference type="InterPro" id="IPR051043">
    <property type="entry name" value="Sulfatase_Mod_Factor_Kinase"/>
</dbReference>
<dbReference type="NCBIfam" id="TIGR03440">
    <property type="entry name" value="egtB_TIGR03440"/>
    <property type="match status" value="1"/>
</dbReference>
<name>A0A2T0LPG4_9PSEU</name>
<dbReference type="RefSeq" id="WP_106181057.1">
    <property type="nucleotide sequence ID" value="NZ_PVNH01000010.1"/>
</dbReference>
<keyword evidence="4" id="KW-0479">Metal-binding</keyword>
<comment type="caution">
    <text evidence="7">The sequence shown here is derived from an EMBL/GenBank/DDBJ whole genome shotgun (WGS) entry which is preliminary data.</text>
</comment>
<dbReference type="InterPro" id="IPR042095">
    <property type="entry name" value="SUMF_sf"/>
</dbReference>
<dbReference type="EMBL" id="PVNH01000010">
    <property type="protein sequence ID" value="PRX45125.1"/>
    <property type="molecule type" value="Genomic_DNA"/>
</dbReference>
<dbReference type="UniPathway" id="UPA01014"/>
<dbReference type="GO" id="GO:0005506">
    <property type="term" value="F:iron ion binding"/>
    <property type="evidence" value="ECO:0007669"/>
    <property type="project" value="UniProtKB-UniRule"/>
</dbReference>
<proteinExistence type="inferred from homology"/>
<dbReference type="InterPro" id="IPR024775">
    <property type="entry name" value="DinB-like"/>
</dbReference>
<evidence type="ECO:0000256" key="2">
    <source>
        <dbReference type="ARBA" id="ARBA00023004"/>
    </source>
</evidence>
<dbReference type="Gene3D" id="3.90.1580.10">
    <property type="entry name" value="paralog of FGE (formylglycine-generating enzyme)"/>
    <property type="match status" value="1"/>
</dbReference>
<sequence length="455" mass="51234">MTASRTTPAIPPETSHPLLELAPEELRAHAAETLSRARDRSTLLTDAVDDGDLVRQHSKLMSPLVWDLAHIGSQEELWLVRDVGGREPLRPDIDDLYDAFQHPRAERPSLPLLGPAEARRYVGEVREKAFDVLEKAPLAGTRLTHAAFAFGMIAQHEQQHDETMLATHQLRKGEPVLHAPAPPPRRTGPVPAEVVVPAGSFLMGTSVEPWALDNERPAHEVHVDAFAIDTFPVTNAQYAEFIEAGGYRQRRWWSDAGWDYRSRHDIGAPRFWRREADGWRRTRFGVDEAVPPDEPVVHVSFHEAEAYAAWAGKRLPTEAEWEKAARYDPATGRSRRYPWGDDEPGPEHANLGQRHLRPAVAGAYPGGASPLGVHQLIGDVWEWTSSDFTGYPGFTAFPYREYSEVFFGPEYKVLRGGSFGTDPVAIRGTFRNWDYPIRRQIFAGFRCARDVRPER</sequence>
<dbReference type="SUPFAM" id="SSF109854">
    <property type="entry name" value="DinB/YfiT-like putative metalloenzymes"/>
    <property type="match status" value="1"/>
</dbReference>
<feature type="binding site" evidence="4">
    <location>
        <position position="70"/>
    </location>
    <ligand>
        <name>Fe cation</name>
        <dbReference type="ChEBI" id="CHEBI:24875"/>
    </ligand>
</feature>
<reference evidence="7 8" key="1">
    <citation type="submission" date="2018-03" db="EMBL/GenBank/DDBJ databases">
        <title>Genomic Encyclopedia of Type Strains, Phase III (KMG-III): the genomes of soil and plant-associated and newly described type strains.</title>
        <authorList>
            <person name="Whitman W."/>
        </authorList>
    </citation>
    <scope>NUCLEOTIDE SEQUENCE [LARGE SCALE GENOMIC DNA]</scope>
    <source>
        <strain evidence="7 8">CGMCC 4.7125</strain>
    </source>
</reference>
<evidence type="ECO:0000256" key="4">
    <source>
        <dbReference type="HAMAP-Rule" id="MF_02035"/>
    </source>
</evidence>
<dbReference type="HAMAP" id="MF_02035">
    <property type="entry name" value="EgtB"/>
    <property type="match status" value="1"/>
</dbReference>
<accession>A0A2T0LPG4</accession>
<feature type="domain" description="DinB-like" evidence="6">
    <location>
        <begin position="34"/>
        <end position="164"/>
    </location>
</feature>
<evidence type="ECO:0000313" key="8">
    <source>
        <dbReference type="Proteomes" id="UP000238362"/>
    </source>
</evidence>
<dbReference type="SUPFAM" id="SSF56436">
    <property type="entry name" value="C-type lectin-like"/>
    <property type="match status" value="1"/>
</dbReference>
<dbReference type="OrthoDB" id="9768004at2"/>
<dbReference type="PANTHER" id="PTHR23150">
    <property type="entry name" value="SULFATASE MODIFYING FACTOR 1, 2"/>
    <property type="match status" value="1"/>
</dbReference>
<dbReference type="EC" id="1.14.99.50" evidence="4"/>
<dbReference type="AlphaFoldDB" id="A0A2T0LPG4"/>
<feature type="binding site" evidence="4">
    <location>
        <begin position="104"/>
        <end position="107"/>
    </location>
    <ligand>
        <name>gamma-L-glutamyl-L-cysteine</name>
        <dbReference type="ChEBI" id="CHEBI:58173"/>
    </ligand>
</feature>
<feature type="domain" description="Sulfatase-modifying factor enzyme-like" evidence="5">
    <location>
        <begin position="190"/>
        <end position="449"/>
    </location>
</feature>
<keyword evidence="1 4" id="KW-0560">Oxidoreductase</keyword>
<protein>
    <recommendedName>
        <fullName evidence="4">Hercynine oxygenase</fullName>
        <ecNumber evidence="4">1.14.99.50</ecNumber>
    </recommendedName>
    <alternativeName>
        <fullName evidence="4">Gamma-glutamyl hercynylcysteine S-oxide synthase</fullName>
    </alternativeName>
</protein>
<dbReference type="InterPro" id="IPR005532">
    <property type="entry name" value="SUMF_dom"/>
</dbReference>
<keyword evidence="2 4" id="KW-0408">Iron</keyword>
<evidence type="ECO:0000313" key="7">
    <source>
        <dbReference type="EMBL" id="PRX45125.1"/>
    </source>
</evidence>
<keyword evidence="4" id="KW-0503">Monooxygenase</keyword>
<dbReference type="InterPro" id="IPR032890">
    <property type="entry name" value="EgtB_Actinobacteria"/>
</dbReference>
<comment type="function">
    <text evidence="4">Catalyzes the oxidative sulfurization of hercynine (N-alpha,N-alpha,N-alpha-trimethyl-L-histidine) into hercynyl-gamma-L-glutamyl-L-cysteine sulfoxide, a step in the biosynthesis pathway of ergothioneine.</text>
</comment>
<dbReference type="InterPro" id="IPR016187">
    <property type="entry name" value="CTDL_fold"/>
</dbReference>
<gene>
    <name evidence="4" type="primary">egtB</name>
    <name evidence="7" type="ORF">B0I33_110224</name>
</gene>
<evidence type="ECO:0000256" key="3">
    <source>
        <dbReference type="ARBA" id="ARBA00037882"/>
    </source>
</evidence>
<feature type="binding site" evidence="4">
    <location>
        <position position="438"/>
    </location>
    <ligand>
        <name>gamma-L-glutamyl-L-cysteine</name>
        <dbReference type="ChEBI" id="CHEBI:58173"/>
    </ligand>
</feature>
<dbReference type="GO" id="GO:0044875">
    <property type="term" value="F:gamma-glutamyl hercynylcysteine sulfoxide synthase activity"/>
    <property type="evidence" value="ECO:0007669"/>
    <property type="project" value="UniProtKB-EC"/>
</dbReference>
<evidence type="ECO:0000259" key="6">
    <source>
        <dbReference type="Pfam" id="PF12867"/>
    </source>
</evidence>
<dbReference type="PANTHER" id="PTHR23150:SF36">
    <property type="entry name" value="HERCYNINE OXYGENASE"/>
    <property type="match status" value="1"/>
</dbReference>